<dbReference type="Pfam" id="PF00665">
    <property type="entry name" value="rve"/>
    <property type="match status" value="1"/>
</dbReference>
<dbReference type="CDD" id="cd09272">
    <property type="entry name" value="RNase_HI_RT_Ty1"/>
    <property type="match status" value="1"/>
</dbReference>
<dbReference type="PROSITE" id="PS51707">
    <property type="entry name" value="CYTH"/>
    <property type="match status" value="1"/>
</dbReference>
<evidence type="ECO:0000256" key="2">
    <source>
        <dbReference type="ARBA" id="ARBA00022801"/>
    </source>
</evidence>
<feature type="compositionally biased region" description="Basic residues" evidence="5">
    <location>
        <begin position="864"/>
        <end position="877"/>
    </location>
</feature>
<dbReference type="SUPFAM" id="SSF57756">
    <property type="entry name" value="Retrovirus zinc finger-like domains"/>
    <property type="match status" value="1"/>
</dbReference>
<dbReference type="Proteomes" id="UP000436088">
    <property type="component" value="Unassembled WGS sequence"/>
</dbReference>
<keyword evidence="2" id="KW-0378">Hydrolase</keyword>
<keyword evidence="9" id="KW-0560">Oxidoreductase</keyword>
<dbReference type="InterPro" id="IPR039537">
    <property type="entry name" value="Retrotran_Ty1/copia-like"/>
</dbReference>
<dbReference type="InterPro" id="IPR036875">
    <property type="entry name" value="Znf_CCHC_sf"/>
</dbReference>
<dbReference type="InterPro" id="IPR023577">
    <property type="entry name" value="CYTH_domain"/>
</dbReference>
<gene>
    <name evidence="9" type="ORF">F3Y22_tig00010263pilonHSYRG00144</name>
</gene>
<dbReference type="SUPFAM" id="SSF56672">
    <property type="entry name" value="DNA/RNA polymerases"/>
    <property type="match status" value="1"/>
</dbReference>
<dbReference type="InterPro" id="IPR012337">
    <property type="entry name" value="RNaseH-like_sf"/>
</dbReference>
<dbReference type="SUPFAM" id="SSF55154">
    <property type="entry name" value="CYTH-like phosphatases"/>
    <property type="match status" value="1"/>
</dbReference>
<dbReference type="Pfam" id="PF25597">
    <property type="entry name" value="SH3_retrovirus"/>
    <property type="match status" value="1"/>
</dbReference>
<dbReference type="Pfam" id="PF00485">
    <property type="entry name" value="PRK"/>
    <property type="match status" value="1"/>
</dbReference>
<dbReference type="GO" id="GO:0016301">
    <property type="term" value="F:kinase activity"/>
    <property type="evidence" value="ECO:0007669"/>
    <property type="project" value="InterPro"/>
</dbReference>
<dbReference type="GO" id="GO:0015074">
    <property type="term" value="P:DNA integration"/>
    <property type="evidence" value="ECO:0007669"/>
    <property type="project" value="InterPro"/>
</dbReference>
<dbReference type="Pfam" id="PF07727">
    <property type="entry name" value="RVT_2"/>
    <property type="match status" value="1"/>
</dbReference>
<evidence type="ECO:0000256" key="4">
    <source>
        <dbReference type="SAM" id="Coils"/>
    </source>
</evidence>
<dbReference type="PROSITE" id="PS50158">
    <property type="entry name" value="ZF_CCHC"/>
    <property type="match status" value="1"/>
</dbReference>
<evidence type="ECO:0000259" key="8">
    <source>
        <dbReference type="PROSITE" id="PS51707"/>
    </source>
</evidence>
<dbReference type="InterPro" id="IPR013103">
    <property type="entry name" value="RVT_2"/>
</dbReference>
<dbReference type="PANTHER" id="PTHR42648">
    <property type="entry name" value="TRANSPOSASE, PUTATIVE-RELATED"/>
    <property type="match status" value="1"/>
</dbReference>
<organism evidence="9 10">
    <name type="scientific">Hibiscus syriacus</name>
    <name type="common">Rose of Sharon</name>
    <dbReference type="NCBI Taxonomy" id="106335"/>
    <lineage>
        <taxon>Eukaryota</taxon>
        <taxon>Viridiplantae</taxon>
        <taxon>Streptophyta</taxon>
        <taxon>Embryophyta</taxon>
        <taxon>Tracheophyta</taxon>
        <taxon>Spermatophyta</taxon>
        <taxon>Magnoliopsida</taxon>
        <taxon>eudicotyledons</taxon>
        <taxon>Gunneridae</taxon>
        <taxon>Pentapetalae</taxon>
        <taxon>rosids</taxon>
        <taxon>malvids</taxon>
        <taxon>Malvales</taxon>
        <taxon>Malvaceae</taxon>
        <taxon>Malvoideae</taxon>
        <taxon>Hibiscus</taxon>
    </lineage>
</organism>
<dbReference type="GO" id="GO:0008270">
    <property type="term" value="F:zinc ion binding"/>
    <property type="evidence" value="ECO:0007669"/>
    <property type="project" value="UniProtKB-KW"/>
</dbReference>
<keyword evidence="3" id="KW-0863">Zinc-finger</keyword>
<keyword evidence="1" id="KW-0479">Metal-binding</keyword>
<comment type="caution">
    <text evidence="9">The sequence shown here is derived from an EMBL/GenBank/DDBJ whole genome shotgun (WGS) entry which is preliminary data.</text>
</comment>
<evidence type="ECO:0000256" key="5">
    <source>
        <dbReference type="SAM" id="MobiDB-lite"/>
    </source>
</evidence>
<dbReference type="Gene3D" id="4.10.60.10">
    <property type="entry name" value="Zinc finger, CCHC-type"/>
    <property type="match status" value="1"/>
</dbReference>
<dbReference type="SMART" id="SM00343">
    <property type="entry name" value="ZnF_C2HC"/>
    <property type="match status" value="1"/>
</dbReference>
<sequence>MAQGLLKDQVPLVKRKDCDRHEIVSIQEFLSFEKGFFIVIRACQLLAQKNDGLILVGLAGPSGSGKTVFTEKMLNFMPNIAIITMDDYNDSSRIVDGNFDDPRLTDYDTLLQNVHDLKEGKEVQVPIYDFKTRSRTGYRTLEVPSSRIVVIEGIYALSEKLRPMLDLRVSVTGGVHFDLVKRVLRDIQRAGQEPEEIIHQIYETVYPMYKAFIEPDLQTAHIKIINKFNPFTGFQSPTYILKSSRKSTVDQIKSVVSEAHIESQEQTYDIYLLPPGENPDSCQSYLRMQNKDGKYSLMFEEWVTDIPFVISPRITFEVSVHLLGGLMALGYTISAILKRNSHKFSDDSVCVKIDWLEQLNRQYLQVQGRDKSVVRGVAEQLGPAGDLKTKLSLDEDLISSPKEASWEPLWIWLIYLNKTSGMAHSYSTQIESNISCFTGYSRLKERNQESALANEGVINHLSEQISSLNNRMDEFTTRVDLLNSKLAIKRSILRQQNLAYRVESCSGSASTSYFINGLGGGSLISNSSSSSLLAKDSPLMEEISTFAQGQRRIMHQLDNLSNLLHEGLGERSEEANARKENMVAGAEPIKVPLILTTLTIGGLGIFLFRGFLCNSFSQVSSISASGHLRLTNQDGIECIKELFEPSLQPQVGLELTQSSMAPFCWLAIFPKSRVLSPDISSSRRIPNLKTSVFLVDCPVDRYSVAICPTVPLTADVRCESRKRSAAVRRRKHNWLNSVINFGNVAFNIAKEKTTAGLMTALSSMYEKPSASNKVHLMRRLFNLRMTEGASVAQHLNELNTITTQQLEYYYYSSSSSSGNNKLKFDDVRDLVLSEEIRRRESGEASTSSALHTESRGRTSERNSNRGRSKSKRGKSRTGNKDFTCYNCGKKGHFKRDCRAPKKNTGAQESANMTEKTGDAMILSVNSPIESWILDSGASFHSTPCQEIMENYVSGDFGNVHLADDETLKIDNLMEKDTVQHFQVVNGRLPKEHSSLLVDCIFGKQKKVSFAKIGKTPKAEKLELVHTDVWGPSPVPSLAGSLYYVTFIDDSTRKVWVYFLKKKSEVFDLQKIMVENENGMKVKRLRSENGGEYRNRRFRDFCANNGIKMETTVPMTPQQNGVAERMNRTLNERARSMRIHAGLPKFLWAEAINTAAYLINRGPSVPLDGRIPEEVWSKKEINLSHLRVFGCISYVHIDSAERSKLDAKSNKCAFVGYGGDEFGYRSTVESSSSNTKAVTKEFAEFEEISGNDVQISPEAVQEEPGTPKLRRSSRIPKPTQRYSHSLHYLLLTDNGEPECYDEAMQVEDSVKWESSMKDEMDSLLSNQTWELAELPPGKKALHNKWIYRIKEEHDGSKRYKARLVVKEIYMRQPEGFIEADKKNLVCKLKKSLYGLKQAPRQWYKKFDSFMSSSGFTRCKTDHCCYIKRFDNSFIILLLYVDDMLVAGSDMQEIINLKQKLSKQFAMKDLGAAKQILGMRIKRDTKLSKKQSPKTEEERAHMVKVPYASAIGSLMYAMVCTRPDIAQEVGAVSRYMNNPGKVHWEAVKWILRYLRGTTNKALCFKVGDTILTGYVDADLAGNVDIRRSTTGYVYTLGGTAVSWVSQLQKIVALSTTEAEYVAVTEASKEMVWLQSFLEELDKKQENNVLYCDSQSAIHLAKNPSFHSRIKHIQLRYHFIRSLLEDVELKIRQIC</sequence>
<evidence type="ECO:0000256" key="1">
    <source>
        <dbReference type="ARBA" id="ARBA00022723"/>
    </source>
</evidence>
<accession>A0A6A3C7T4</accession>
<dbReference type="InterPro" id="IPR001878">
    <property type="entry name" value="Znf_CCHC"/>
</dbReference>
<keyword evidence="3" id="KW-0862">Zinc</keyword>
<evidence type="ECO:0000259" key="6">
    <source>
        <dbReference type="PROSITE" id="PS50158"/>
    </source>
</evidence>
<keyword evidence="9" id="KW-0575">Peroxidase</keyword>
<dbReference type="InterPro" id="IPR006083">
    <property type="entry name" value="PRK/URK"/>
</dbReference>
<dbReference type="GO" id="GO:0016462">
    <property type="term" value="F:pyrophosphatase activity"/>
    <property type="evidence" value="ECO:0007669"/>
    <property type="project" value="UniProtKB-ARBA"/>
</dbReference>
<dbReference type="Pfam" id="PF01928">
    <property type="entry name" value="CYTH"/>
    <property type="match status" value="1"/>
</dbReference>
<dbReference type="PANTHER" id="PTHR42648:SF28">
    <property type="entry name" value="TRANSPOSON-ENCODED PROTEIN WITH RIBONUCLEASE H-LIKE AND RETROVIRUS ZINC FINGER-LIKE DOMAINS"/>
    <property type="match status" value="1"/>
</dbReference>
<feature type="region of interest" description="Disordered" evidence="5">
    <location>
        <begin position="838"/>
        <end position="877"/>
    </location>
</feature>
<dbReference type="GO" id="GO:0003676">
    <property type="term" value="F:nucleic acid binding"/>
    <property type="evidence" value="ECO:0007669"/>
    <property type="project" value="InterPro"/>
</dbReference>
<protein>
    <submittedName>
        <fullName evidence="9">Peroxidase</fullName>
    </submittedName>
</protein>
<keyword evidence="10" id="KW-1185">Reference proteome</keyword>
<feature type="domain" description="Integrase catalytic" evidence="7">
    <location>
        <begin position="1012"/>
        <end position="1179"/>
    </location>
</feature>
<dbReference type="InterPro" id="IPR057670">
    <property type="entry name" value="SH3_retrovirus"/>
</dbReference>
<proteinExistence type="predicted"/>
<dbReference type="SUPFAM" id="SSF53098">
    <property type="entry name" value="Ribonuclease H-like"/>
    <property type="match status" value="1"/>
</dbReference>
<dbReference type="SUPFAM" id="SSF52540">
    <property type="entry name" value="P-loop containing nucleoside triphosphate hydrolases"/>
    <property type="match status" value="1"/>
</dbReference>
<feature type="coiled-coil region" evidence="4">
    <location>
        <begin position="458"/>
        <end position="485"/>
    </location>
</feature>
<dbReference type="Gene3D" id="3.40.50.300">
    <property type="entry name" value="P-loop containing nucleotide triphosphate hydrolases"/>
    <property type="match status" value="1"/>
</dbReference>
<dbReference type="InterPro" id="IPR027417">
    <property type="entry name" value="P-loop_NTPase"/>
</dbReference>
<dbReference type="PROSITE" id="PS50994">
    <property type="entry name" value="INTEGRASE"/>
    <property type="match status" value="1"/>
</dbReference>
<evidence type="ECO:0000313" key="10">
    <source>
        <dbReference type="Proteomes" id="UP000436088"/>
    </source>
</evidence>
<dbReference type="InterPro" id="IPR043502">
    <property type="entry name" value="DNA/RNA_pol_sf"/>
</dbReference>
<evidence type="ECO:0000259" key="7">
    <source>
        <dbReference type="PROSITE" id="PS50994"/>
    </source>
</evidence>
<dbReference type="InterPro" id="IPR001584">
    <property type="entry name" value="Integrase_cat-core"/>
</dbReference>
<dbReference type="PRINTS" id="PR00988">
    <property type="entry name" value="URIDINKINASE"/>
</dbReference>
<feature type="domain" description="CCHC-type" evidence="6">
    <location>
        <begin position="884"/>
        <end position="898"/>
    </location>
</feature>
<reference evidence="9" key="1">
    <citation type="submission" date="2019-09" db="EMBL/GenBank/DDBJ databases">
        <title>Draft genome information of white flower Hibiscus syriacus.</title>
        <authorList>
            <person name="Kim Y.-M."/>
        </authorList>
    </citation>
    <scope>NUCLEOTIDE SEQUENCE [LARGE SCALE GENOMIC DNA]</scope>
    <source>
        <strain evidence="9">YM2019G1</strain>
    </source>
</reference>
<keyword evidence="4" id="KW-0175">Coiled coil</keyword>
<feature type="compositionally biased region" description="Basic and acidic residues" evidence="5">
    <location>
        <begin position="852"/>
        <end position="863"/>
    </location>
</feature>
<dbReference type="Gene3D" id="3.30.420.10">
    <property type="entry name" value="Ribonuclease H-like superfamily/Ribonuclease H"/>
    <property type="match status" value="1"/>
</dbReference>
<evidence type="ECO:0000256" key="3">
    <source>
        <dbReference type="PROSITE-ProRule" id="PRU00047"/>
    </source>
</evidence>
<dbReference type="GO" id="GO:0004601">
    <property type="term" value="F:peroxidase activity"/>
    <property type="evidence" value="ECO:0007669"/>
    <property type="project" value="UniProtKB-KW"/>
</dbReference>
<evidence type="ECO:0000313" key="9">
    <source>
        <dbReference type="EMBL" id="KAE8724587.1"/>
    </source>
</evidence>
<dbReference type="CDD" id="cd02028">
    <property type="entry name" value="UMPK_like"/>
    <property type="match status" value="1"/>
</dbReference>
<dbReference type="Pfam" id="PF00098">
    <property type="entry name" value="zf-CCHC"/>
    <property type="match status" value="1"/>
</dbReference>
<dbReference type="GO" id="GO:0005524">
    <property type="term" value="F:ATP binding"/>
    <property type="evidence" value="ECO:0007669"/>
    <property type="project" value="InterPro"/>
</dbReference>
<name>A0A6A3C7T4_HIBSY</name>
<dbReference type="InterPro" id="IPR033469">
    <property type="entry name" value="CYTH-like_dom_sf"/>
</dbReference>
<dbReference type="InterPro" id="IPR036397">
    <property type="entry name" value="RNaseH_sf"/>
</dbReference>
<feature type="domain" description="CYTH" evidence="8">
    <location>
        <begin position="233"/>
        <end position="399"/>
    </location>
</feature>
<dbReference type="EMBL" id="VEPZ02000459">
    <property type="protein sequence ID" value="KAE8724587.1"/>
    <property type="molecule type" value="Genomic_DNA"/>
</dbReference>